<comment type="similarity">
    <text evidence="2">Belongs to the threonine aldolase family.</text>
</comment>
<evidence type="ECO:0000256" key="3">
    <source>
        <dbReference type="ARBA" id="ARBA00011881"/>
    </source>
</evidence>
<feature type="domain" description="Aromatic amino acid beta-eliminating lyase/threonine aldolase" evidence="5">
    <location>
        <begin position="28"/>
        <end position="292"/>
    </location>
</feature>
<dbReference type="EMBL" id="CP009962">
    <property type="protein sequence ID" value="AIY40637.1"/>
    <property type="molecule type" value="Genomic_DNA"/>
</dbReference>
<dbReference type="GO" id="GO:0008732">
    <property type="term" value="F:L-allo-threonine aldolase activity"/>
    <property type="evidence" value="ECO:0007669"/>
    <property type="project" value="TreeGrafter"/>
</dbReference>
<dbReference type="GO" id="GO:0005829">
    <property type="term" value="C:cytosol"/>
    <property type="evidence" value="ECO:0007669"/>
    <property type="project" value="TreeGrafter"/>
</dbReference>
<dbReference type="PANTHER" id="PTHR48097">
    <property type="entry name" value="L-THREONINE ALDOLASE-RELATED"/>
    <property type="match status" value="1"/>
</dbReference>
<keyword evidence="6" id="KW-0456">Lyase</keyword>
<dbReference type="SUPFAM" id="SSF53383">
    <property type="entry name" value="PLP-dependent transferases"/>
    <property type="match status" value="1"/>
</dbReference>
<accession>A0A0A1FCQ9</accession>
<dbReference type="OrthoDB" id="9774495at2"/>
<proteinExistence type="inferred from homology"/>
<keyword evidence="7" id="KW-1185">Reference proteome</keyword>
<dbReference type="InterPro" id="IPR015424">
    <property type="entry name" value="PyrdxlP-dep_Trfase"/>
</dbReference>
<dbReference type="AlphaFoldDB" id="A0A0A1FCQ9"/>
<dbReference type="GO" id="GO:0006567">
    <property type="term" value="P:L-threonine catabolic process"/>
    <property type="evidence" value="ECO:0007669"/>
    <property type="project" value="TreeGrafter"/>
</dbReference>
<evidence type="ECO:0000256" key="4">
    <source>
        <dbReference type="ARBA" id="ARBA00022898"/>
    </source>
</evidence>
<evidence type="ECO:0000256" key="1">
    <source>
        <dbReference type="ARBA" id="ARBA00001933"/>
    </source>
</evidence>
<dbReference type="Gene3D" id="3.40.640.10">
    <property type="entry name" value="Type I PLP-dependent aspartate aminotransferase-like (Major domain)"/>
    <property type="match status" value="1"/>
</dbReference>
<dbReference type="KEGG" id="care:LT85_1479"/>
<comment type="cofactor">
    <cofactor evidence="1">
        <name>pyridoxal 5'-phosphate</name>
        <dbReference type="ChEBI" id="CHEBI:597326"/>
    </cofactor>
</comment>
<sequence>MPNANLRSQCHTFFSATPPRPAAKDFAEMAAWCEAHDVQHDSYGEGKLVQDFENKIAELLGFEAARFVITGTMTQTVALRIACQDKNNRLVALHPTAHILRHESSNYQLLDHFTALNVGSPFRPWTVDDLKALPDRLGAALYELPMREIGGQLPAWEQLEAIKEYCREKNIHLHMDGARLWEAATGYGQSLKSVASGFDSAYVSLYKGIDGLGGAMLLGKRDFIDRSSEWIKRMGGNVYQRSPYVVAAAMRMDEKLAKMPAYLHRTREVYQLLTRYPLWQVNPKQPHCNMLHLYLPVDREAANAARDQLAREHGVWLFGRASDAALPQQCYIEWYVGEGLLSLSDEQVMTILDQFQVLLTTA</sequence>
<name>A0A0A1FCQ9_9BURK</name>
<comment type="subunit">
    <text evidence="3">Homotetramer.</text>
</comment>
<dbReference type="GO" id="GO:0006545">
    <property type="term" value="P:glycine biosynthetic process"/>
    <property type="evidence" value="ECO:0007669"/>
    <property type="project" value="TreeGrafter"/>
</dbReference>
<dbReference type="InterPro" id="IPR015421">
    <property type="entry name" value="PyrdxlP-dep_Trfase_major"/>
</dbReference>
<dbReference type="InterPro" id="IPR015422">
    <property type="entry name" value="PyrdxlP-dep_Trfase_small"/>
</dbReference>
<dbReference type="PANTHER" id="PTHR48097:SF9">
    <property type="entry name" value="L-THREONINE ALDOLASE"/>
    <property type="match status" value="1"/>
</dbReference>
<gene>
    <name evidence="6" type="ORF">LT85_1479</name>
</gene>
<organism evidence="6 7">
    <name type="scientific">Collimonas arenae</name>
    <dbReference type="NCBI Taxonomy" id="279058"/>
    <lineage>
        <taxon>Bacteria</taxon>
        <taxon>Pseudomonadati</taxon>
        <taxon>Pseudomonadota</taxon>
        <taxon>Betaproteobacteria</taxon>
        <taxon>Burkholderiales</taxon>
        <taxon>Oxalobacteraceae</taxon>
        <taxon>Collimonas</taxon>
    </lineage>
</organism>
<keyword evidence="4" id="KW-0663">Pyridoxal phosphate</keyword>
<dbReference type="RefSeq" id="WP_038487084.1">
    <property type="nucleotide sequence ID" value="NZ_CP009962.1"/>
</dbReference>
<dbReference type="Proteomes" id="UP000030302">
    <property type="component" value="Chromosome"/>
</dbReference>
<dbReference type="STRING" id="279058.LT85_1479"/>
<evidence type="ECO:0000313" key="7">
    <source>
        <dbReference type="Proteomes" id="UP000030302"/>
    </source>
</evidence>
<evidence type="ECO:0000313" key="6">
    <source>
        <dbReference type="EMBL" id="AIY40637.1"/>
    </source>
</evidence>
<dbReference type="HOGENOM" id="CLU_029381_4_0_4"/>
<evidence type="ECO:0000259" key="5">
    <source>
        <dbReference type="Pfam" id="PF01212"/>
    </source>
</evidence>
<protein>
    <submittedName>
        <fullName evidence="6">Low-specificity L-threonine aldolase</fullName>
        <ecNumber evidence="6">4.1.2.48</ecNumber>
    </submittedName>
</protein>
<evidence type="ECO:0000256" key="2">
    <source>
        <dbReference type="ARBA" id="ARBA00006966"/>
    </source>
</evidence>
<dbReference type="Gene3D" id="3.90.1150.10">
    <property type="entry name" value="Aspartate Aminotransferase, domain 1"/>
    <property type="match status" value="1"/>
</dbReference>
<dbReference type="EC" id="4.1.2.48" evidence="6"/>
<reference evidence="7" key="1">
    <citation type="journal article" date="2014" name="Soil Biol. Biochem.">
        <title>Structure and function of bacterial communities in ageing soils: Insights from the Mendocino ecological staircase.</title>
        <authorList>
            <person name="Uroz S."/>
            <person name="Tech J.J."/>
            <person name="Sawaya N.A."/>
            <person name="Frey-Klett P."/>
            <person name="Leveau J.H.J."/>
        </authorList>
    </citation>
    <scope>NUCLEOTIDE SEQUENCE [LARGE SCALE GENOMIC DNA]</scope>
    <source>
        <strain evidence="7">Cal35</strain>
    </source>
</reference>
<dbReference type="Pfam" id="PF01212">
    <property type="entry name" value="Beta_elim_lyase"/>
    <property type="match status" value="1"/>
</dbReference>
<dbReference type="InterPro" id="IPR001597">
    <property type="entry name" value="ArAA_b-elim_lyase/Thr_aldolase"/>
</dbReference>